<accession>A0A0G1PZY3</accession>
<evidence type="ECO:0008006" key="3">
    <source>
        <dbReference type="Google" id="ProtNLM"/>
    </source>
</evidence>
<dbReference type="Proteomes" id="UP000033818">
    <property type="component" value="Unassembled WGS sequence"/>
</dbReference>
<comment type="caution">
    <text evidence="1">The sequence shown here is derived from an EMBL/GenBank/DDBJ whole genome shotgun (WGS) entry which is preliminary data.</text>
</comment>
<evidence type="ECO:0000313" key="1">
    <source>
        <dbReference type="EMBL" id="KKU38416.1"/>
    </source>
</evidence>
<proteinExistence type="predicted"/>
<dbReference type="EMBL" id="LCMO01000031">
    <property type="protein sequence ID" value="KKU38416.1"/>
    <property type="molecule type" value="Genomic_DNA"/>
</dbReference>
<evidence type="ECO:0000313" key="2">
    <source>
        <dbReference type="Proteomes" id="UP000033818"/>
    </source>
</evidence>
<gene>
    <name evidence="1" type="ORF">UX53_C0031G0013</name>
</gene>
<reference evidence="1 2" key="1">
    <citation type="journal article" date="2015" name="Nature">
        <title>rRNA introns, odd ribosomes, and small enigmatic genomes across a large radiation of phyla.</title>
        <authorList>
            <person name="Brown C.T."/>
            <person name="Hug L.A."/>
            <person name="Thomas B.C."/>
            <person name="Sharon I."/>
            <person name="Castelle C.J."/>
            <person name="Singh A."/>
            <person name="Wilkins M.J."/>
            <person name="Williams K.H."/>
            <person name="Banfield J.F."/>
        </authorList>
    </citation>
    <scope>NUCLEOTIDE SEQUENCE [LARGE SCALE GENOMIC DNA]</scope>
</reference>
<name>A0A0G1PZY3_9BACT</name>
<protein>
    <recommendedName>
        <fullName evidence="3">Nucleoside 2-deoxyribosyltransferase</fullName>
    </recommendedName>
</protein>
<sequence>MRIHFFATKAHTENAKKIPQILKKAGCHVSFEFLETEKRLKQDIADEKKADAIIIEIAEEPSFLALRIASVLNEKKPVLLLYSETSPVGDDLRSLASETMFRYLTIAAYNSKTARFNFILNSDLEKFLNWVPFGKKTAKSDFVRELIREAMEEDEEYRAFLKKKR</sequence>
<dbReference type="AlphaFoldDB" id="A0A0G1PZY3"/>
<organism evidence="1 2">
    <name type="scientific">Candidatus Azambacteria bacterium GW2011_GWB2_46_37</name>
    <dbReference type="NCBI Taxonomy" id="1618618"/>
    <lineage>
        <taxon>Bacteria</taxon>
        <taxon>Candidatus Azamiibacteriota</taxon>
    </lineage>
</organism>